<dbReference type="SUPFAM" id="SSF52540">
    <property type="entry name" value="P-loop containing nucleoside triphosphate hydrolases"/>
    <property type="match status" value="1"/>
</dbReference>
<keyword evidence="2" id="KW-0067">ATP-binding</keyword>
<accession>A0A0J8DAI9</accession>
<dbReference type="InterPro" id="IPR027417">
    <property type="entry name" value="P-loop_NTPase"/>
</dbReference>
<evidence type="ECO:0000313" key="5">
    <source>
        <dbReference type="Proteomes" id="UP000036756"/>
    </source>
</evidence>
<dbReference type="GO" id="GO:0005524">
    <property type="term" value="F:ATP binding"/>
    <property type="evidence" value="ECO:0007669"/>
    <property type="project" value="UniProtKB-KW"/>
</dbReference>
<dbReference type="InterPro" id="IPR003593">
    <property type="entry name" value="AAA+_ATPase"/>
</dbReference>
<reference evidence="4 5" key="1">
    <citation type="submission" date="2015-06" db="EMBL/GenBank/DDBJ databases">
        <title>Draft genome sequence of the purine-degrading Clostridium cylindrosporum HC-1 (DSM 605).</title>
        <authorList>
            <person name="Poehlein A."/>
            <person name="Schiel-Bengelsdorf B."/>
            <person name="Bengelsdorf F."/>
            <person name="Daniel R."/>
            <person name="Duerre P."/>
        </authorList>
    </citation>
    <scope>NUCLEOTIDE SEQUENCE [LARGE SCALE GENOMIC DNA]</scope>
    <source>
        <strain evidence="4 5">DSM 605</strain>
    </source>
</reference>
<feature type="domain" description="AAA+ ATPase" evidence="3">
    <location>
        <begin position="160"/>
        <end position="309"/>
    </location>
</feature>
<gene>
    <name evidence="4" type="primary">spoIIIAA</name>
    <name evidence="4" type="ORF">CLCY_2c00990</name>
</gene>
<dbReference type="NCBIfam" id="TIGR02858">
    <property type="entry name" value="spore_III_AA"/>
    <property type="match status" value="1"/>
</dbReference>
<evidence type="ECO:0000256" key="2">
    <source>
        <dbReference type="ARBA" id="ARBA00022840"/>
    </source>
</evidence>
<dbReference type="InterPro" id="IPR045735">
    <property type="entry name" value="Spore_III_AA_AAA+_ATPase"/>
</dbReference>
<evidence type="ECO:0000259" key="3">
    <source>
        <dbReference type="SMART" id="SM00382"/>
    </source>
</evidence>
<protein>
    <submittedName>
        <fullName evidence="4">Stage III sporulation protein AA</fullName>
    </submittedName>
</protein>
<dbReference type="AlphaFoldDB" id="A0A0J8DAI9"/>
<dbReference type="STRING" id="1121307.CLCY_2c00990"/>
<dbReference type="EMBL" id="LFVU01000027">
    <property type="protein sequence ID" value="KMT21339.1"/>
    <property type="molecule type" value="Genomic_DNA"/>
</dbReference>
<dbReference type="PANTHER" id="PTHR20953">
    <property type="entry name" value="KINASE-RELATED"/>
    <property type="match status" value="1"/>
</dbReference>
<dbReference type="PANTHER" id="PTHR20953:SF3">
    <property type="entry name" value="P-LOOP CONTAINING NUCLEOSIDE TRIPHOSPHATE HYDROLASES SUPERFAMILY PROTEIN"/>
    <property type="match status" value="1"/>
</dbReference>
<keyword evidence="5" id="KW-1185">Reference proteome</keyword>
<sequence length="323" mass="36004">MQTEYDEKIIEMIDRDIFSALPENISSVLRKLHNNDISKIEEIRLRINRPLMISISGEDRCVMRDGKISRIVLGDFLISRSDIEKTLQLMSNFSVYAIEEDLKQGFITLKGGHRVGMVGRVVTENKKIKTMKNLSGMNIRVAREVKNCSLNLLNRLYQGDIKHTLIVSPPGCGKTTLLRDIVRNLSDGNRDLSLKGYKVGIVDERSEIAGCFMGIPQRDVGIRSDVLDGCPKVQGMTMLLRSMSPEIIAVDEIGSLEDAVAIEDAINSGVKIIATVHGKSICEINKRIGIRSLLEKDAFEKVVILSRKKGPGTIEEIINLTKV</sequence>
<comment type="caution">
    <text evidence="4">The sequence shown here is derived from an EMBL/GenBank/DDBJ whole genome shotgun (WGS) entry which is preliminary data.</text>
</comment>
<dbReference type="Gene3D" id="3.40.50.300">
    <property type="entry name" value="P-loop containing nucleotide triphosphate hydrolases"/>
    <property type="match status" value="1"/>
</dbReference>
<dbReference type="Proteomes" id="UP000036756">
    <property type="component" value="Unassembled WGS sequence"/>
</dbReference>
<dbReference type="RefSeq" id="WP_242844964.1">
    <property type="nucleotide sequence ID" value="NZ_LFVU01000027.1"/>
</dbReference>
<dbReference type="PATRIC" id="fig|1121307.3.peg.956"/>
<proteinExistence type="predicted"/>
<keyword evidence="1" id="KW-0547">Nucleotide-binding</keyword>
<dbReference type="Pfam" id="PF19568">
    <property type="entry name" value="Spore_III_AA"/>
    <property type="match status" value="1"/>
</dbReference>
<dbReference type="InterPro" id="IPR014217">
    <property type="entry name" value="Spore_III_AA"/>
</dbReference>
<organism evidence="4 5">
    <name type="scientific">Clostridium cylindrosporum DSM 605</name>
    <dbReference type="NCBI Taxonomy" id="1121307"/>
    <lineage>
        <taxon>Bacteria</taxon>
        <taxon>Bacillati</taxon>
        <taxon>Bacillota</taxon>
        <taxon>Clostridia</taxon>
        <taxon>Eubacteriales</taxon>
        <taxon>Clostridiaceae</taxon>
        <taxon>Clostridium</taxon>
    </lineage>
</organism>
<dbReference type="SMART" id="SM00382">
    <property type="entry name" value="AAA"/>
    <property type="match status" value="1"/>
</dbReference>
<evidence type="ECO:0000313" key="4">
    <source>
        <dbReference type="EMBL" id="KMT21339.1"/>
    </source>
</evidence>
<evidence type="ECO:0000256" key="1">
    <source>
        <dbReference type="ARBA" id="ARBA00022741"/>
    </source>
</evidence>
<name>A0A0J8DAI9_CLOCY</name>